<comment type="caution">
    <text evidence="12">The sequence shown here is derived from an EMBL/GenBank/DDBJ whole genome shotgun (WGS) entry which is preliminary data.</text>
</comment>
<dbReference type="CDD" id="cd00305">
    <property type="entry name" value="Cu-Zn_Superoxide_Dismutase"/>
    <property type="match status" value="1"/>
</dbReference>
<reference evidence="12" key="1">
    <citation type="submission" date="2020-12" db="EMBL/GenBank/DDBJ databases">
        <title>Metabolic potential, ecology and presence of endohyphal bacteria is reflected in genomic diversity of Mucoromycotina.</title>
        <authorList>
            <person name="Muszewska A."/>
            <person name="Okrasinska A."/>
            <person name="Steczkiewicz K."/>
            <person name="Drgas O."/>
            <person name="Orlowska M."/>
            <person name="Perlinska-Lenart U."/>
            <person name="Aleksandrzak-Piekarczyk T."/>
            <person name="Szatraj K."/>
            <person name="Zielenkiewicz U."/>
            <person name="Pilsyk S."/>
            <person name="Malc E."/>
            <person name="Mieczkowski P."/>
            <person name="Kruszewska J.S."/>
            <person name="Biernat P."/>
            <person name="Pawlowska J."/>
        </authorList>
    </citation>
    <scope>NUCLEOTIDE SEQUENCE</scope>
    <source>
        <strain evidence="12">WA0000017839</strain>
    </source>
</reference>
<keyword evidence="3 9" id="KW-0862">Zinc</keyword>
<dbReference type="PROSITE" id="PS00332">
    <property type="entry name" value="SOD_CU_ZN_2"/>
    <property type="match status" value="1"/>
</dbReference>
<evidence type="ECO:0000256" key="1">
    <source>
        <dbReference type="ARBA" id="ARBA00010457"/>
    </source>
</evidence>
<keyword evidence="7" id="KW-1015">Disulfide bond</keyword>
<name>A0A8H7R0T9_9FUNG</name>
<keyword evidence="4" id="KW-0049">Antioxidant</keyword>
<evidence type="ECO:0000259" key="11">
    <source>
        <dbReference type="Pfam" id="PF00080"/>
    </source>
</evidence>
<feature type="signal peptide" evidence="10">
    <location>
        <begin position="1"/>
        <end position="23"/>
    </location>
</feature>
<comment type="cofactor">
    <cofactor evidence="9">
        <name>Zn(2+)</name>
        <dbReference type="ChEBI" id="CHEBI:29105"/>
    </cofactor>
    <text evidence="9">Binds 1 zinc ion per subunit.</text>
</comment>
<dbReference type="GO" id="GO:0004784">
    <property type="term" value="F:superoxide dismutase activity"/>
    <property type="evidence" value="ECO:0007669"/>
    <property type="project" value="UniProtKB-EC"/>
</dbReference>
<evidence type="ECO:0000256" key="2">
    <source>
        <dbReference type="ARBA" id="ARBA00022723"/>
    </source>
</evidence>
<evidence type="ECO:0000313" key="13">
    <source>
        <dbReference type="Proteomes" id="UP000603453"/>
    </source>
</evidence>
<dbReference type="InterPro" id="IPR036423">
    <property type="entry name" value="SOD-like_Cu/Zn_dom_sf"/>
</dbReference>
<dbReference type="EMBL" id="JAEPRD010000061">
    <property type="protein sequence ID" value="KAG2202382.1"/>
    <property type="molecule type" value="Genomic_DNA"/>
</dbReference>
<dbReference type="PRINTS" id="PR00068">
    <property type="entry name" value="CUZNDISMTASE"/>
</dbReference>
<organism evidence="12 13">
    <name type="scientific">Mucor saturninus</name>
    <dbReference type="NCBI Taxonomy" id="64648"/>
    <lineage>
        <taxon>Eukaryota</taxon>
        <taxon>Fungi</taxon>
        <taxon>Fungi incertae sedis</taxon>
        <taxon>Mucoromycota</taxon>
        <taxon>Mucoromycotina</taxon>
        <taxon>Mucoromycetes</taxon>
        <taxon>Mucorales</taxon>
        <taxon>Mucorineae</taxon>
        <taxon>Mucoraceae</taxon>
        <taxon>Mucor</taxon>
    </lineage>
</organism>
<sequence>MRFSATIACAATFIASALACADAKSVSAVAYLTSTTTNATGTVRFTQERKNAPTVVSYNITGLAPGQHGFHIHQFGDLSGGCLTFGPHFNPFNETHGGPDAEHRHVGDFGNISADADGNALFNLTSKSIKLHGRNSVIGRGIVVHVGEDDLGLGGSPLSNTTGNAGDRAACGIIGCKLYN</sequence>
<evidence type="ECO:0000256" key="4">
    <source>
        <dbReference type="ARBA" id="ARBA00022862"/>
    </source>
</evidence>
<protein>
    <recommendedName>
        <fullName evidence="9">Superoxide dismutase [Cu-Zn]</fullName>
        <ecNumber evidence="9">1.15.1.1</ecNumber>
    </recommendedName>
</protein>
<evidence type="ECO:0000313" key="12">
    <source>
        <dbReference type="EMBL" id="KAG2202382.1"/>
    </source>
</evidence>
<dbReference type="Gene3D" id="2.60.40.200">
    <property type="entry name" value="Superoxide dismutase, copper/zinc binding domain"/>
    <property type="match status" value="1"/>
</dbReference>
<dbReference type="PROSITE" id="PS00087">
    <property type="entry name" value="SOD_CU_ZN_1"/>
    <property type="match status" value="1"/>
</dbReference>
<dbReference type="Pfam" id="PF00080">
    <property type="entry name" value="Sod_Cu"/>
    <property type="match status" value="1"/>
</dbReference>
<comment type="catalytic activity">
    <reaction evidence="8 9">
        <text>2 superoxide + 2 H(+) = H2O2 + O2</text>
        <dbReference type="Rhea" id="RHEA:20696"/>
        <dbReference type="ChEBI" id="CHEBI:15378"/>
        <dbReference type="ChEBI" id="CHEBI:15379"/>
        <dbReference type="ChEBI" id="CHEBI:16240"/>
        <dbReference type="ChEBI" id="CHEBI:18421"/>
        <dbReference type="EC" id="1.15.1.1"/>
    </reaction>
</comment>
<accession>A0A8H7R0T9</accession>
<dbReference type="PANTHER" id="PTHR10003">
    <property type="entry name" value="SUPEROXIDE DISMUTASE CU-ZN -RELATED"/>
    <property type="match status" value="1"/>
</dbReference>
<evidence type="ECO:0000256" key="9">
    <source>
        <dbReference type="RuleBase" id="RU000393"/>
    </source>
</evidence>
<dbReference type="EC" id="1.15.1.1" evidence="9"/>
<keyword evidence="6 9" id="KW-0186">Copper</keyword>
<dbReference type="SUPFAM" id="SSF49329">
    <property type="entry name" value="Cu,Zn superoxide dismutase-like"/>
    <property type="match status" value="1"/>
</dbReference>
<dbReference type="GO" id="GO:0005507">
    <property type="term" value="F:copper ion binding"/>
    <property type="evidence" value="ECO:0007669"/>
    <property type="project" value="InterPro"/>
</dbReference>
<evidence type="ECO:0000256" key="8">
    <source>
        <dbReference type="ARBA" id="ARBA00049204"/>
    </source>
</evidence>
<keyword evidence="10" id="KW-0732">Signal</keyword>
<evidence type="ECO:0000256" key="7">
    <source>
        <dbReference type="ARBA" id="ARBA00023157"/>
    </source>
</evidence>
<dbReference type="InterPro" id="IPR001424">
    <property type="entry name" value="SOD_Cu_Zn_dom"/>
</dbReference>
<feature type="chain" id="PRO_5034576840" description="Superoxide dismutase [Cu-Zn]" evidence="10">
    <location>
        <begin position="24"/>
        <end position="180"/>
    </location>
</feature>
<dbReference type="Proteomes" id="UP000603453">
    <property type="component" value="Unassembled WGS sequence"/>
</dbReference>
<evidence type="ECO:0000256" key="6">
    <source>
        <dbReference type="ARBA" id="ARBA00023008"/>
    </source>
</evidence>
<keyword evidence="5 9" id="KW-0560">Oxidoreductase</keyword>
<evidence type="ECO:0000256" key="3">
    <source>
        <dbReference type="ARBA" id="ARBA00022833"/>
    </source>
</evidence>
<comment type="cofactor">
    <cofactor evidence="9">
        <name>Cu cation</name>
        <dbReference type="ChEBI" id="CHEBI:23378"/>
    </cofactor>
    <text evidence="9">Binds 1 copper ion per subunit.</text>
</comment>
<comment type="similarity">
    <text evidence="1 9">Belongs to the Cu-Zn superoxide dismutase family.</text>
</comment>
<dbReference type="FunFam" id="2.60.40.200:FF:000003">
    <property type="entry name" value="Superoxide dismutase [Cu-Zn], chloroplastic"/>
    <property type="match status" value="1"/>
</dbReference>
<comment type="function">
    <text evidence="9">Destroys radicals which are normally produced within the cells and which are toxic to biological systems.</text>
</comment>
<evidence type="ECO:0000256" key="5">
    <source>
        <dbReference type="ARBA" id="ARBA00023002"/>
    </source>
</evidence>
<dbReference type="PROSITE" id="PS51257">
    <property type="entry name" value="PROKAR_LIPOPROTEIN"/>
    <property type="match status" value="1"/>
</dbReference>
<dbReference type="InterPro" id="IPR024134">
    <property type="entry name" value="SOD_Cu/Zn_/chaperone"/>
</dbReference>
<evidence type="ECO:0000256" key="10">
    <source>
        <dbReference type="SAM" id="SignalP"/>
    </source>
</evidence>
<dbReference type="AlphaFoldDB" id="A0A8H7R0T9"/>
<keyword evidence="2 9" id="KW-0479">Metal-binding</keyword>
<feature type="domain" description="Superoxide dismutase copper/zinc binding" evidence="11">
    <location>
        <begin position="40"/>
        <end position="174"/>
    </location>
</feature>
<proteinExistence type="inferred from homology"/>
<gene>
    <name evidence="12" type="ORF">INT47_008853</name>
</gene>
<dbReference type="InterPro" id="IPR018152">
    <property type="entry name" value="SOD_Cu/Zn_BS"/>
</dbReference>
<keyword evidence="13" id="KW-1185">Reference proteome</keyword>
<dbReference type="OrthoDB" id="2015551at2759"/>